<keyword evidence="2" id="KW-1185">Reference proteome</keyword>
<dbReference type="EMBL" id="JBGNUJ010000002">
    <property type="protein sequence ID" value="KAL3965336.1"/>
    <property type="molecule type" value="Genomic_DNA"/>
</dbReference>
<protein>
    <submittedName>
        <fullName evidence="1">Uncharacterized protein</fullName>
    </submittedName>
</protein>
<name>A0ACC4EBY4_PURLI</name>
<proteinExistence type="predicted"/>
<evidence type="ECO:0000313" key="2">
    <source>
        <dbReference type="Proteomes" id="UP001638806"/>
    </source>
</evidence>
<comment type="caution">
    <text evidence="1">The sequence shown here is derived from an EMBL/GenBank/DDBJ whole genome shotgun (WGS) entry which is preliminary data.</text>
</comment>
<reference evidence="1" key="1">
    <citation type="submission" date="2024-12" db="EMBL/GenBank/DDBJ databases">
        <title>Comparative genomics and development of molecular markers within Purpureocillium lilacinum and among Purpureocillium species.</title>
        <authorList>
            <person name="Yeh Z.-Y."/>
            <person name="Ni N.-T."/>
            <person name="Lo P.-H."/>
            <person name="Mushyakhwo K."/>
            <person name="Lin C.-F."/>
            <person name="Nai Y.-S."/>
        </authorList>
    </citation>
    <scope>NUCLEOTIDE SEQUENCE</scope>
    <source>
        <strain evidence="1">NCHU-NPUST-175</strain>
    </source>
</reference>
<organism evidence="1 2">
    <name type="scientific">Purpureocillium lilacinum</name>
    <name type="common">Paecilomyces lilacinus</name>
    <dbReference type="NCBI Taxonomy" id="33203"/>
    <lineage>
        <taxon>Eukaryota</taxon>
        <taxon>Fungi</taxon>
        <taxon>Dikarya</taxon>
        <taxon>Ascomycota</taxon>
        <taxon>Pezizomycotina</taxon>
        <taxon>Sordariomycetes</taxon>
        <taxon>Hypocreomycetidae</taxon>
        <taxon>Hypocreales</taxon>
        <taxon>Ophiocordycipitaceae</taxon>
        <taxon>Purpureocillium</taxon>
    </lineage>
</organism>
<accession>A0ACC4EBY4</accession>
<sequence>MPYFKTSQEWLEQSILLLEARPTTTRIATRYSIKPVSPRADKSTDKQQQQGDSSTSTAAAATTTTAKAPRGSLVLKTHDTASGTTLKYRTTKAQEVSRLMGAALGRLGKSMAAVPADTADEAMPDAAAAGGVQEGGKAGSGTASPAQQPQQPQQPQQGGGGGKKKKKGKR</sequence>
<evidence type="ECO:0000313" key="1">
    <source>
        <dbReference type="EMBL" id="KAL3965336.1"/>
    </source>
</evidence>
<dbReference type="Proteomes" id="UP001638806">
    <property type="component" value="Unassembled WGS sequence"/>
</dbReference>
<gene>
    <name evidence="1" type="ORF">ACCO45_002340</name>
</gene>